<dbReference type="PANTHER" id="PTHR21666">
    <property type="entry name" value="PEPTIDASE-RELATED"/>
    <property type="match status" value="1"/>
</dbReference>
<dbReference type="PANTHER" id="PTHR21666:SF270">
    <property type="entry name" value="MUREIN HYDROLASE ACTIVATOR ENVC"/>
    <property type="match status" value="1"/>
</dbReference>
<dbReference type="InterPro" id="IPR050570">
    <property type="entry name" value="Cell_wall_metabolism_enzyme"/>
</dbReference>
<evidence type="ECO:0000256" key="1">
    <source>
        <dbReference type="SAM" id="MobiDB-lite"/>
    </source>
</evidence>
<accession>A0ABP9AFG9</accession>
<dbReference type="SUPFAM" id="SSF51261">
    <property type="entry name" value="Duplicated hybrid motif"/>
    <property type="match status" value="1"/>
</dbReference>
<name>A0ABP9AFG9_9MICO</name>
<dbReference type="Gene3D" id="2.70.70.10">
    <property type="entry name" value="Glucose Permease (Domain IIA)"/>
    <property type="match status" value="1"/>
</dbReference>
<organism evidence="3 4">
    <name type="scientific">Microbacterium gilvum</name>
    <dbReference type="NCBI Taxonomy" id="1336204"/>
    <lineage>
        <taxon>Bacteria</taxon>
        <taxon>Bacillati</taxon>
        <taxon>Actinomycetota</taxon>
        <taxon>Actinomycetes</taxon>
        <taxon>Micrococcales</taxon>
        <taxon>Microbacteriaceae</taxon>
        <taxon>Microbacterium</taxon>
    </lineage>
</organism>
<keyword evidence="4" id="KW-1185">Reference proteome</keyword>
<dbReference type="InterPro" id="IPR016047">
    <property type="entry name" value="M23ase_b-sheet_dom"/>
</dbReference>
<dbReference type="CDD" id="cd12797">
    <property type="entry name" value="M23_peptidase"/>
    <property type="match status" value="1"/>
</dbReference>
<dbReference type="RefSeq" id="WP_345440105.1">
    <property type="nucleotide sequence ID" value="NZ_BAABKO010000005.1"/>
</dbReference>
<evidence type="ECO:0000313" key="4">
    <source>
        <dbReference type="Proteomes" id="UP001501645"/>
    </source>
</evidence>
<protein>
    <recommendedName>
        <fullName evidence="2">M23ase beta-sheet core domain-containing protein</fullName>
    </recommendedName>
</protein>
<dbReference type="Pfam" id="PF01551">
    <property type="entry name" value="Peptidase_M23"/>
    <property type="match status" value="1"/>
</dbReference>
<proteinExistence type="predicted"/>
<feature type="region of interest" description="Disordered" evidence="1">
    <location>
        <begin position="1"/>
        <end position="50"/>
    </location>
</feature>
<dbReference type="Proteomes" id="UP001501645">
    <property type="component" value="Unassembled WGS sequence"/>
</dbReference>
<evidence type="ECO:0000259" key="2">
    <source>
        <dbReference type="Pfam" id="PF01551"/>
    </source>
</evidence>
<dbReference type="EMBL" id="BAABKO010000005">
    <property type="protein sequence ID" value="GAA4780717.1"/>
    <property type="molecule type" value="Genomic_DNA"/>
</dbReference>
<sequence>MPLDSPLAEAAPARGTRRARRATPAPEPLSEQTRADDVEAALPEPPLTRRRLRELASATPAPEIIHDGDADFGEALKVAEQVATTAPETGVIPLPEEDEFLAAARALRFTAETAVIPPAPTAMPEAVPEAVHIAPRKGRAFRRVATTAASLGAMGVIGLLAVGMTTPLGAVAQGDTAAATVSIAASAGDDQDLADEEIQAYVASSDVQNADVSRSQAYTAETFASLASADGISTSGAFFVNDPTADIQWPFAVGTSMSSGYGMRWGRLHEGIDFTPGDGAPVQAIADGVVRIATESGGAYGVTVYIDHVIDGQVVTSHYAHMQYGSLQVVQGQRVEVGDVVGLTGNTGRSYGAHMHFEVIINGSTTDPLPWLQEHANTRYSDDEEAEATAAIDELLGSEITSD</sequence>
<feature type="domain" description="M23ase beta-sheet core" evidence="2">
    <location>
        <begin position="268"/>
        <end position="368"/>
    </location>
</feature>
<reference evidence="4" key="1">
    <citation type="journal article" date="2019" name="Int. J. Syst. Evol. Microbiol.">
        <title>The Global Catalogue of Microorganisms (GCM) 10K type strain sequencing project: providing services to taxonomists for standard genome sequencing and annotation.</title>
        <authorList>
            <consortium name="The Broad Institute Genomics Platform"/>
            <consortium name="The Broad Institute Genome Sequencing Center for Infectious Disease"/>
            <person name="Wu L."/>
            <person name="Ma J."/>
        </authorList>
    </citation>
    <scope>NUCLEOTIDE SEQUENCE [LARGE SCALE GENOMIC DNA]</scope>
    <source>
        <strain evidence="4">JCM 18537</strain>
    </source>
</reference>
<dbReference type="InterPro" id="IPR011055">
    <property type="entry name" value="Dup_hybrid_motif"/>
</dbReference>
<gene>
    <name evidence="3" type="ORF">GCM10023351_27190</name>
</gene>
<comment type="caution">
    <text evidence="3">The sequence shown here is derived from an EMBL/GenBank/DDBJ whole genome shotgun (WGS) entry which is preliminary data.</text>
</comment>
<evidence type="ECO:0000313" key="3">
    <source>
        <dbReference type="EMBL" id="GAA4780717.1"/>
    </source>
</evidence>